<organism evidence="1 2">
    <name type="scientific">Candidatus Uhrbacteria bacterium RIFCSPLOWO2_01_FULL_47_24</name>
    <dbReference type="NCBI Taxonomy" id="1802401"/>
    <lineage>
        <taxon>Bacteria</taxon>
        <taxon>Candidatus Uhriibacteriota</taxon>
    </lineage>
</organism>
<name>A0A1F7UUK6_9BACT</name>
<reference evidence="1 2" key="1">
    <citation type="journal article" date="2016" name="Nat. Commun.">
        <title>Thousands of microbial genomes shed light on interconnected biogeochemical processes in an aquifer system.</title>
        <authorList>
            <person name="Anantharaman K."/>
            <person name="Brown C.T."/>
            <person name="Hug L.A."/>
            <person name="Sharon I."/>
            <person name="Castelle C.J."/>
            <person name="Probst A.J."/>
            <person name="Thomas B.C."/>
            <person name="Singh A."/>
            <person name="Wilkins M.J."/>
            <person name="Karaoz U."/>
            <person name="Brodie E.L."/>
            <person name="Williams K.H."/>
            <person name="Hubbard S.S."/>
            <person name="Banfield J.F."/>
        </authorList>
    </citation>
    <scope>NUCLEOTIDE SEQUENCE [LARGE SCALE GENOMIC DNA]</scope>
</reference>
<protein>
    <submittedName>
        <fullName evidence="1">Uncharacterized protein</fullName>
    </submittedName>
</protein>
<proteinExistence type="predicted"/>
<comment type="caution">
    <text evidence="1">The sequence shown here is derived from an EMBL/GenBank/DDBJ whole genome shotgun (WGS) entry which is preliminary data.</text>
</comment>
<dbReference type="Proteomes" id="UP000176897">
    <property type="component" value="Unassembled WGS sequence"/>
</dbReference>
<dbReference type="EMBL" id="MGEJ01000001">
    <property type="protein sequence ID" value="OGL82000.1"/>
    <property type="molecule type" value="Genomic_DNA"/>
</dbReference>
<accession>A0A1F7UUK6</accession>
<dbReference type="AlphaFoldDB" id="A0A1F7UUK6"/>
<evidence type="ECO:0000313" key="1">
    <source>
        <dbReference type="EMBL" id="OGL82000.1"/>
    </source>
</evidence>
<gene>
    <name evidence="1" type="ORF">A3B21_04755</name>
</gene>
<sequence>MALLAVGVKSGCVVEGGKVRLGEARVVAVAGFVARGIAAVVAHCEYPVEGLGLTHFKGYGILAGARYRR</sequence>
<evidence type="ECO:0000313" key="2">
    <source>
        <dbReference type="Proteomes" id="UP000176897"/>
    </source>
</evidence>
<dbReference type="STRING" id="1802401.A3B21_04755"/>